<dbReference type="EMBL" id="LKCM01000223">
    <property type="protein sequence ID" value="KPQ42538.1"/>
    <property type="molecule type" value="Genomic_DNA"/>
</dbReference>
<organism evidence="1 2">
    <name type="scientific">Candidatus Methanoperedens nitratireducens</name>
    <dbReference type="NCBI Taxonomy" id="1392998"/>
    <lineage>
        <taxon>Archaea</taxon>
        <taxon>Methanobacteriati</taxon>
        <taxon>Methanobacteriota</taxon>
        <taxon>Stenosarchaea group</taxon>
        <taxon>Methanomicrobia</taxon>
        <taxon>Methanosarcinales</taxon>
        <taxon>ANME-2 cluster</taxon>
        <taxon>Candidatus Methanoperedentaceae</taxon>
        <taxon>Candidatus Methanoperedens</taxon>
    </lineage>
</organism>
<comment type="caution">
    <text evidence="1">The sequence shown here is derived from an EMBL/GenBank/DDBJ whole genome shotgun (WGS) entry which is preliminary data.</text>
</comment>
<gene>
    <name evidence="1" type="ORF">MPEBLZ_02884</name>
</gene>
<reference evidence="1 2" key="1">
    <citation type="submission" date="2015-09" db="EMBL/GenBank/DDBJ databases">
        <title>A metagenomics-based metabolic model of nitrate-dependent anaerobic oxidation of methane by Methanoperedens-like archaea.</title>
        <authorList>
            <person name="Arshad A."/>
            <person name="Speth D.R."/>
            <person name="De Graaf R.M."/>
            <person name="Op Den Camp H.J."/>
            <person name="Jetten M.S."/>
            <person name="Welte C.U."/>
        </authorList>
    </citation>
    <scope>NUCLEOTIDE SEQUENCE [LARGE SCALE GENOMIC DNA]</scope>
</reference>
<dbReference type="Proteomes" id="UP000050360">
    <property type="component" value="Unassembled WGS sequence"/>
</dbReference>
<evidence type="ECO:0008006" key="3">
    <source>
        <dbReference type="Google" id="ProtNLM"/>
    </source>
</evidence>
<accession>A0A0N8KQM3</accession>
<protein>
    <recommendedName>
        <fullName evidence="3">Ribbon-helix-helix protein, copG family</fullName>
    </recommendedName>
</protein>
<sequence length="99" mass="11490">MISKTIRLPEDLSERIGYRAKKEDIDESDAIRQLIKLGLKEYAVNLYRDKKVTLREASELADLSPREMLDLLMEHGIKGNVTLKQQQKSLEYVEELLKS</sequence>
<proteinExistence type="predicted"/>
<name>A0A0N8KQM3_9EURY</name>
<dbReference type="Pfam" id="PF03683">
    <property type="entry name" value="UPF0175"/>
    <property type="match status" value="1"/>
</dbReference>
<dbReference type="InterPro" id="IPR005368">
    <property type="entry name" value="UPF0175"/>
</dbReference>
<dbReference type="AlphaFoldDB" id="A0A0N8KQM3"/>
<evidence type="ECO:0000313" key="1">
    <source>
        <dbReference type="EMBL" id="KPQ42538.1"/>
    </source>
</evidence>
<evidence type="ECO:0000313" key="2">
    <source>
        <dbReference type="Proteomes" id="UP000050360"/>
    </source>
</evidence>